<evidence type="ECO:0000313" key="1">
    <source>
        <dbReference type="EMBL" id="STZ10572.1"/>
    </source>
</evidence>
<gene>
    <name evidence="1" type="ORF">NCTC10293_00913</name>
</gene>
<dbReference type="Proteomes" id="UP000255279">
    <property type="component" value="Unassembled WGS sequence"/>
</dbReference>
<evidence type="ECO:0008006" key="3">
    <source>
        <dbReference type="Google" id="ProtNLM"/>
    </source>
</evidence>
<dbReference type="Gene3D" id="3.40.50.1010">
    <property type="entry name" value="5'-nuclease"/>
    <property type="match status" value="1"/>
</dbReference>
<dbReference type="OrthoDB" id="6637310at2"/>
<evidence type="ECO:0000313" key="2">
    <source>
        <dbReference type="Proteomes" id="UP000255279"/>
    </source>
</evidence>
<protein>
    <recommendedName>
        <fullName evidence="3">PIN domain-containing protein</fullName>
    </recommendedName>
</protein>
<dbReference type="SUPFAM" id="SSF88723">
    <property type="entry name" value="PIN domain-like"/>
    <property type="match status" value="1"/>
</dbReference>
<dbReference type="AlphaFoldDB" id="A0A378R5L3"/>
<dbReference type="InterPro" id="IPR029060">
    <property type="entry name" value="PIN-like_dom_sf"/>
</dbReference>
<dbReference type="EMBL" id="UGQE01000001">
    <property type="protein sequence ID" value="STZ10572.1"/>
    <property type="molecule type" value="Genomic_DNA"/>
</dbReference>
<reference evidence="1 2" key="1">
    <citation type="submission" date="2018-06" db="EMBL/GenBank/DDBJ databases">
        <authorList>
            <consortium name="Pathogen Informatics"/>
            <person name="Doyle S."/>
        </authorList>
    </citation>
    <scope>NUCLEOTIDE SEQUENCE [LARGE SCALE GENOMIC DNA]</scope>
    <source>
        <strain evidence="1 2">NCTC10293</strain>
    </source>
</reference>
<accession>A0A378R5L3</accession>
<name>A0A378R5L3_9GAMM</name>
<dbReference type="RefSeq" id="WP_078275797.1">
    <property type="nucleotide sequence ID" value="NZ_MUXU01000015.1"/>
</dbReference>
<proteinExistence type="predicted"/>
<organism evidence="1 2">
    <name type="scientific">Moraxella caviae</name>
    <dbReference type="NCBI Taxonomy" id="34060"/>
    <lineage>
        <taxon>Bacteria</taxon>
        <taxon>Pseudomonadati</taxon>
        <taxon>Pseudomonadota</taxon>
        <taxon>Gammaproteobacteria</taxon>
        <taxon>Moraxellales</taxon>
        <taxon>Moraxellaceae</taxon>
        <taxon>Moraxella</taxon>
    </lineage>
</organism>
<sequence length="107" mass="11968">MQNADKIIIPTSVFVETVWVLSYAYKIAKQDLYDLLSDFIFGVDNLVIQQDEIAKGLQMLKIGGDFADMINAYAGNLAGGQVFVSFDKKACQKLERLGLNTWLLESE</sequence>